<accession>A0A2X2VUU8</accession>
<proteinExistence type="predicted"/>
<evidence type="ECO:0000313" key="2">
    <source>
        <dbReference type="EMBL" id="SQB29431.1"/>
    </source>
</evidence>
<gene>
    <name evidence="2" type="ORF">NCTC10786_03184</name>
</gene>
<dbReference type="EMBL" id="UAVY01000004">
    <property type="protein sequence ID" value="SQB29431.1"/>
    <property type="molecule type" value="Genomic_DNA"/>
</dbReference>
<feature type="region of interest" description="Disordered" evidence="1">
    <location>
        <begin position="123"/>
        <end position="154"/>
    </location>
</feature>
<evidence type="ECO:0000313" key="3">
    <source>
        <dbReference type="Proteomes" id="UP000251584"/>
    </source>
</evidence>
<sequence length="154" mass="18072">MEILFHRGPKPAWMSFSCPALLWRKVKSRRWPPYRNKESARKTRGQVSSAGKWPISCCKKSPPGFGSSRHHPLLNQTKQDLRILRRYHQRRSRHRRQLFVIQFYSFMPAVNGIFTSCRRPPTVPAPPGRYRKRSYPERNVSQVTLSKKEPTVTG</sequence>
<reference evidence="2 3" key="1">
    <citation type="submission" date="2018-06" db="EMBL/GenBank/DDBJ databases">
        <authorList>
            <consortium name="Pathogen Informatics"/>
            <person name="Doyle S."/>
        </authorList>
    </citation>
    <scope>NUCLEOTIDE SEQUENCE [LARGE SCALE GENOMIC DNA]</scope>
    <source>
        <strain evidence="2 3">NCTC10786</strain>
    </source>
</reference>
<name>A0A2X2VUU8_CITKO</name>
<dbReference type="Proteomes" id="UP000251584">
    <property type="component" value="Unassembled WGS sequence"/>
</dbReference>
<dbReference type="AlphaFoldDB" id="A0A2X2VUU8"/>
<organism evidence="2 3">
    <name type="scientific">Citrobacter koseri</name>
    <name type="common">Citrobacter diversus</name>
    <dbReference type="NCBI Taxonomy" id="545"/>
    <lineage>
        <taxon>Bacteria</taxon>
        <taxon>Pseudomonadati</taxon>
        <taxon>Pseudomonadota</taxon>
        <taxon>Gammaproteobacteria</taxon>
        <taxon>Enterobacterales</taxon>
        <taxon>Enterobacteriaceae</taxon>
        <taxon>Citrobacter</taxon>
    </lineage>
</organism>
<evidence type="ECO:0000256" key="1">
    <source>
        <dbReference type="SAM" id="MobiDB-lite"/>
    </source>
</evidence>
<protein>
    <submittedName>
        <fullName evidence="2">Uncharacterized protein</fullName>
    </submittedName>
</protein>